<evidence type="ECO:0000313" key="3">
    <source>
        <dbReference type="Proteomes" id="UP000004038"/>
    </source>
</evidence>
<protein>
    <recommendedName>
        <fullName evidence="1">DNA-binding transcriptional repressor CapW winged helix-turn-helix domain-containing protein</fullName>
    </recommendedName>
</protein>
<dbReference type="Proteomes" id="UP000004038">
    <property type="component" value="Unassembled WGS sequence"/>
</dbReference>
<gene>
    <name evidence="2" type="ORF">SM0020_12435</name>
</gene>
<sequence>MTVHQRQLDEKAFHEAFDAYWEAHGGTESGLRAAICTYLEKAEQDAAEIDRLRQALTLPDADRRQWFITDLLAQRGYFNRSDICNAFGVSVPQASLDIRRWIESNPDAAAYNMTSKRYEAKR</sequence>
<feature type="domain" description="DNA-binding transcriptional repressor CapW winged helix-turn-helix" evidence="1">
    <location>
        <begin position="60"/>
        <end position="120"/>
    </location>
</feature>
<name>H0FZ53_RHIML</name>
<proteinExistence type="predicted"/>
<dbReference type="InterPro" id="IPR059019">
    <property type="entry name" value="WHD_CapW"/>
</dbReference>
<reference evidence="2 3" key="1">
    <citation type="journal article" date="2012" name="J. Bacteriol.">
        <title>Draft Genome Sequence of Sinorhizobium meliloti CCNWSX0020, a Nitrogen-Fixing Symbiont with Copper Tolerance Capability Isolated from Lead-Zinc Mine Tailings.</title>
        <authorList>
            <person name="Li Z."/>
            <person name="Ma Z."/>
            <person name="Hao X."/>
            <person name="Wei G."/>
        </authorList>
    </citation>
    <scope>NUCLEOTIDE SEQUENCE [LARGE SCALE GENOMIC DNA]</scope>
    <source>
        <strain evidence="2 3">CCNWSX0020</strain>
    </source>
</reference>
<dbReference type="Pfam" id="PF26109">
    <property type="entry name" value="WHD_BrxR"/>
    <property type="match status" value="1"/>
</dbReference>
<evidence type="ECO:0000259" key="1">
    <source>
        <dbReference type="Pfam" id="PF26109"/>
    </source>
</evidence>
<dbReference type="PATRIC" id="fig|1107881.3.peg.2518"/>
<organism evidence="2 3">
    <name type="scientific">Sinorhizobium meliloti CCNWSX0020</name>
    <dbReference type="NCBI Taxonomy" id="1107881"/>
    <lineage>
        <taxon>Bacteria</taxon>
        <taxon>Pseudomonadati</taxon>
        <taxon>Pseudomonadota</taxon>
        <taxon>Alphaproteobacteria</taxon>
        <taxon>Hyphomicrobiales</taxon>
        <taxon>Rhizobiaceae</taxon>
        <taxon>Sinorhizobium/Ensifer group</taxon>
        <taxon>Sinorhizobium</taxon>
    </lineage>
</organism>
<dbReference type="AlphaFoldDB" id="H0FZ53"/>
<accession>H0FZ53</accession>
<evidence type="ECO:0000313" key="2">
    <source>
        <dbReference type="EMBL" id="EHK77733.1"/>
    </source>
</evidence>
<dbReference type="EMBL" id="AGVV01000019">
    <property type="protein sequence ID" value="EHK77733.1"/>
    <property type="molecule type" value="Genomic_DNA"/>
</dbReference>
<dbReference type="RefSeq" id="WP_004435215.1">
    <property type="nucleotide sequence ID" value="NZ_AGVV01000019.1"/>
</dbReference>